<protein>
    <submittedName>
        <fullName evidence="1">Uncharacterized protein</fullName>
    </submittedName>
</protein>
<comment type="caution">
    <text evidence="1">The sequence shown here is derived from an EMBL/GenBank/DDBJ whole genome shotgun (WGS) entry which is preliminary data.</text>
</comment>
<sequence>SLFAGRASSGSGLQLKDFQAIRKTVTKFMEVLKEHVKDYPSSEYGKARVFLNSLSNEANFPAG</sequence>
<reference evidence="1" key="1">
    <citation type="journal article" date="2014" name="Front. Microbiol.">
        <title>High frequency of phylogenetically diverse reductive dehalogenase-homologous genes in deep subseafloor sedimentary metagenomes.</title>
        <authorList>
            <person name="Kawai M."/>
            <person name="Futagami T."/>
            <person name="Toyoda A."/>
            <person name="Takaki Y."/>
            <person name="Nishi S."/>
            <person name="Hori S."/>
            <person name="Arai W."/>
            <person name="Tsubouchi T."/>
            <person name="Morono Y."/>
            <person name="Uchiyama I."/>
            <person name="Ito T."/>
            <person name="Fujiyama A."/>
            <person name="Inagaki F."/>
            <person name="Takami H."/>
        </authorList>
    </citation>
    <scope>NUCLEOTIDE SEQUENCE</scope>
    <source>
        <strain evidence="1">Expedition CK06-06</strain>
    </source>
</reference>
<dbReference type="EMBL" id="BART01030015">
    <property type="protein sequence ID" value="GAH13233.1"/>
    <property type="molecule type" value="Genomic_DNA"/>
</dbReference>
<evidence type="ECO:0000313" key="1">
    <source>
        <dbReference type="EMBL" id="GAH13233.1"/>
    </source>
</evidence>
<gene>
    <name evidence="1" type="ORF">S01H4_52516</name>
</gene>
<name>X1EX84_9ZZZZ</name>
<dbReference type="AlphaFoldDB" id="X1EX84"/>
<feature type="non-terminal residue" evidence="1">
    <location>
        <position position="1"/>
    </location>
</feature>
<accession>X1EX84</accession>
<organism evidence="1">
    <name type="scientific">marine sediment metagenome</name>
    <dbReference type="NCBI Taxonomy" id="412755"/>
    <lineage>
        <taxon>unclassified sequences</taxon>
        <taxon>metagenomes</taxon>
        <taxon>ecological metagenomes</taxon>
    </lineage>
</organism>
<proteinExistence type="predicted"/>